<feature type="transmembrane region" description="Helical" evidence="5">
    <location>
        <begin position="66"/>
        <end position="87"/>
    </location>
</feature>
<dbReference type="PANTHER" id="PTHR32322:SF2">
    <property type="entry name" value="EAMA DOMAIN-CONTAINING PROTEIN"/>
    <property type="match status" value="1"/>
</dbReference>
<keyword evidence="4 5" id="KW-0472">Membrane</keyword>
<dbReference type="SUPFAM" id="SSF103481">
    <property type="entry name" value="Multidrug resistance efflux transporter EmrE"/>
    <property type="match status" value="2"/>
</dbReference>
<evidence type="ECO:0000256" key="2">
    <source>
        <dbReference type="ARBA" id="ARBA00022692"/>
    </source>
</evidence>
<evidence type="ECO:0000256" key="3">
    <source>
        <dbReference type="ARBA" id="ARBA00022989"/>
    </source>
</evidence>
<dbReference type="InterPro" id="IPR050638">
    <property type="entry name" value="AA-Vitamin_Transporters"/>
</dbReference>
<proteinExistence type="predicted"/>
<feature type="transmembrane region" description="Helical" evidence="5">
    <location>
        <begin position="36"/>
        <end position="54"/>
    </location>
</feature>
<dbReference type="PANTHER" id="PTHR32322">
    <property type="entry name" value="INNER MEMBRANE TRANSPORTER"/>
    <property type="match status" value="1"/>
</dbReference>
<organism evidence="7">
    <name type="scientific">hydrocarbon metagenome</name>
    <dbReference type="NCBI Taxonomy" id="938273"/>
    <lineage>
        <taxon>unclassified sequences</taxon>
        <taxon>metagenomes</taxon>
        <taxon>ecological metagenomes</taxon>
    </lineage>
</organism>
<dbReference type="InterPro" id="IPR037185">
    <property type="entry name" value="EmrE-like"/>
</dbReference>
<dbReference type="AlphaFoldDB" id="A0A0W8G7V2"/>
<name>A0A0W8G7V2_9ZZZZ</name>
<sequence>MPRFLLYPLVGLFSAVWSSAFVAGKVGTAYLDPYSLLAWRFGLTALILLPLALARGRVGASGDIRTGLVLGLLYNALYLGLTFTALVSVQATAVILIVSCAPFATALFAAAAGQERLDAGRLLGVAAGCGGVAVMALGQPMTTATAFGVGCAVLGMLAFSLGTVVYRGRAGDAVGVNFWQSVAGCGAMIPLSLVFGRPGAAATPELAVAVAYLALVVGVGGMGLWFLLIRVSGAATASAYHLLNPFSGLLLSHLILGTAVTVRDVAGVGLTCLGLAVVIGRRASPPPGRSDR</sequence>
<evidence type="ECO:0000259" key="6">
    <source>
        <dbReference type="Pfam" id="PF00892"/>
    </source>
</evidence>
<gene>
    <name evidence="7" type="ORF">ASZ90_000886</name>
</gene>
<evidence type="ECO:0000256" key="1">
    <source>
        <dbReference type="ARBA" id="ARBA00004141"/>
    </source>
</evidence>
<feature type="transmembrane region" description="Helical" evidence="5">
    <location>
        <begin position="93"/>
        <end position="112"/>
    </location>
</feature>
<protein>
    <submittedName>
        <fullName evidence="7">Permease of the drug/metabolite transporter (Dmt) superfamily</fullName>
    </submittedName>
</protein>
<dbReference type="EMBL" id="LNQE01000118">
    <property type="protein sequence ID" value="KUG29223.1"/>
    <property type="molecule type" value="Genomic_DNA"/>
</dbReference>
<reference evidence="7" key="1">
    <citation type="journal article" date="2015" name="Proc. Natl. Acad. Sci. U.S.A.">
        <title>Networks of energetic and metabolic interactions define dynamics in microbial communities.</title>
        <authorList>
            <person name="Embree M."/>
            <person name="Liu J.K."/>
            <person name="Al-Bassam M.M."/>
            <person name="Zengler K."/>
        </authorList>
    </citation>
    <scope>NUCLEOTIDE SEQUENCE</scope>
</reference>
<feature type="transmembrane region" description="Helical" evidence="5">
    <location>
        <begin position="178"/>
        <end position="195"/>
    </location>
</feature>
<feature type="transmembrane region" description="Helical" evidence="5">
    <location>
        <begin position="119"/>
        <end position="138"/>
    </location>
</feature>
<feature type="transmembrane region" description="Helical" evidence="5">
    <location>
        <begin position="207"/>
        <end position="228"/>
    </location>
</feature>
<accession>A0A0W8G7V2</accession>
<feature type="domain" description="EamA" evidence="6">
    <location>
        <begin position="147"/>
        <end position="279"/>
    </location>
</feature>
<evidence type="ECO:0000256" key="5">
    <source>
        <dbReference type="SAM" id="Phobius"/>
    </source>
</evidence>
<keyword evidence="3 5" id="KW-1133">Transmembrane helix</keyword>
<feature type="transmembrane region" description="Helical" evidence="5">
    <location>
        <begin position="240"/>
        <end position="259"/>
    </location>
</feature>
<dbReference type="Pfam" id="PF00892">
    <property type="entry name" value="EamA"/>
    <property type="match status" value="2"/>
</dbReference>
<dbReference type="InterPro" id="IPR000620">
    <property type="entry name" value="EamA_dom"/>
</dbReference>
<evidence type="ECO:0000313" key="7">
    <source>
        <dbReference type="EMBL" id="KUG29223.1"/>
    </source>
</evidence>
<keyword evidence="2 5" id="KW-0812">Transmembrane</keyword>
<feature type="transmembrane region" description="Helical" evidence="5">
    <location>
        <begin position="144"/>
        <end position="166"/>
    </location>
</feature>
<evidence type="ECO:0000256" key="4">
    <source>
        <dbReference type="ARBA" id="ARBA00023136"/>
    </source>
</evidence>
<comment type="caution">
    <text evidence="7">The sequence shown here is derived from an EMBL/GenBank/DDBJ whole genome shotgun (WGS) entry which is preliminary data.</text>
</comment>
<comment type="subcellular location">
    <subcellularLocation>
        <location evidence="1">Membrane</location>
        <topology evidence="1">Multi-pass membrane protein</topology>
    </subcellularLocation>
</comment>
<dbReference type="GO" id="GO:0016020">
    <property type="term" value="C:membrane"/>
    <property type="evidence" value="ECO:0007669"/>
    <property type="project" value="UniProtKB-SubCell"/>
</dbReference>
<feature type="domain" description="EamA" evidence="6">
    <location>
        <begin position="12"/>
        <end position="136"/>
    </location>
</feature>